<dbReference type="Proteomes" id="UP000281955">
    <property type="component" value="Unassembled WGS sequence"/>
</dbReference>
<dbReference type="EC" id="4.1.2.25" evidence="13"/>
<dbReference type="Pfam" id="PF02152">
    <property type="entry name" value="FolB"/>
    <property type="match status" value="1"/>
</dbReference>
<evidence type="ECO:0000256" key="2">
    <source>
        <dbReference type="ARBA" id="ARBA00001353"/>
    </source>
</evidence>
<dbReference type="PROSITE" id="PS00794">
    <property type="entry name" value="HPPK"/>
    <property type="match status" value="1"/>
</dbReference>
<sequence length="301" mass="31583">MPTTDRIEIVGLRAFGRHGVFAHEREQGQDFVVDVVLEVDLEPAGRTDELAATVNYGVVSEAVVARIGGEPFDLIESLADRIAADALAQPLVQAVEVTVHKPSAPITVPFTDVTVRIRRAASRCAVVALGANLGDRRAALQGAVWALGAAGTVRAVSPVFETAALTLPGAGPQPDYLNAVVLLDTALEPASLLAHAHAVEASFGRERTERWGARTLDVDLVAVEGVTSTDPALTLPHPRAHERAFVLAPWAALAPSAQLPGRDGRVAELLAALPDDERAGVRRRDDLALAVPVAPLVGVAP</sequence>
<dbReference type="GO" id="GO:0005524">
    <property type="term" value="F:ATP binding"/>
    <property type="evidence" value="ECO:0007669"/>
    <property type="project" value="UniProtKB-KW"/>
</dbReference>
<evidence type="ECO:0000256" key="4">
    <source>
        <dbReference type="ARBA" id="ARBA00005051"/>
    </source>
</evidence>
<keyword evidence="16" id="KW-1185">Reference proteome</keyword>
<comment type="function">
    <text evidence="13">Catalyzes the conversion of 7,8-dihydroneopterin to 6-hydroxymethyl-7,8-dihydropterin.</text>
</comment>
<dbReference type="AlphaFoldDB" id="A0A420XPT5"/>
<dbReference type="InterPro" id="IPR035907">
    <property type="entry name" value="Hppk_sf"/>
</dbReference>
<organism evidence="15 16">
    <name type="scientific">Motilibacter peucedani</name>
    <dbReference type="NCBI Taxonomy" id="598650"/>
    <lineage>
        <taxon>Bacteria</taxon>
        <taxon>Bacillati</taxon>
        <taxon>Actinomycetota</taxon>
        <taxon>Actinomycetes</taxon>
        <taxon>Motilibacterales</taxon>
        <taxon>Motilibacteraceae</taxon>
        <taxon>Motilibacter</taxon>
    </lineage>
</organism>
<keyword evidence="7" id="KW-0808">Transferase</keyword>
<keyword evidence="10" id="KW-0067">ATP-binding</keyword>
<dbReference type="GO" id="GO:0016301">
    <property type="term" value="F:kinase activity"/>
    <property type="evidence" value="ECO:0007669"/>
    <property type="project" value="UniProtKB-KW"/>
</dbReference>
<comment type="catalytic activity">
    <reaction evidence="2 13">
        <text>7,8-dihydroneopterin = 6-hydroxymethyl-7,8-dihydropterin + glycolaldehyde</text>
        <dbReference type="Rhea" id="RHEA:10540"/>
        <dbReference type="ChEBI" id="CHEBI:17001"/>
        <dbReference type="ChEBI" id="CHEBI:17071"/>
        <dbReference type="ChEBI" id="CHEBI:44841"/>
        <dbReference type="EC" id="4.1.2.25"/>
    </reaction>
</comment>
<evidence type="ECO:0000256" key="5">
    <source>
        <dbReference type="ARBA" id="ARBA00005708"/>
    </source>
</evidence>
<dbReference type="SUPFAM" id="SSF55083">
    <property type="entry name" value="6-hydroxymethyl-7,8-dihydropterin pyrophosphokinase, HPPK"/>
    <property type="match status" value="1"/>
</dbReference>
<evidence type="ECO:0000256" key="13">
    <source>
        <dbReference type="RuleBase" id="RU362079"/>
    </source>
</evidence>
<comment type="similarity">
    <text evidence="5 13">Belongs to the DHNA family.</text>
</comment>
<comment type="similarity">
    <text evidence="6">In the N-terminal section; belongs to the DHNA family.</text>
</comment>
<dbReference type="NCBIfam" id="TIGR00526">
    <property type="entry name" value="folB_dom"/>
    <property type="match status" value="1"/>
</dbReference>
<dbReference type="NCBIfam" id="TIGR00525">
    <property type="entry name" value="folB"/>
    <property type="match status" value="1"/>
</dbReference>
<proteinExistence type="inferred from homology"/>
<feature type="domain" description="7,8-dihydro-6-hydroxymethylpterin-pyrophosphokinase" evidence="14">
    <location>
        <begin position="210"/>
        <end position="221"/>
    </location>
</feature>
<dbReference type="SMART" id="SM00905">
    <property type="entry name" value="FolB"/>
    <property type="match status" value="1"/>
</dbReference>
<comment type="caution">
    <text evidence="15">The sequence shown here is derived from an EMBL/GenBank/DDBJ whole genome shotgun (WGS) entry which is preliminary data.</text>
</comment>
<name>A0A420XPT5_9ACTN</name>
<dbReference type="SUPFAM" id="SSF55620">
    <property type="entry name" value="Tetrahydrobiopterin biosynthesis enzymes-like"/>
    <property type="match status" value="1"/>
</dbReference>
<dbReference type="Gene3D" id="3.30.1130.10">
    <property type="match status" value="1"/>
</dbReference>
<gene>
    <name evidence="15" type="ORF">CLV35_1736</name>
</gene>
<dbReference type="FunFam" id="3.30.1130.10:FF:000003">
    <property type="entry name" value="7,8-dihydroneopterin aldolase"/>
    <property type="match status" value="1"/>
</dbReference>
<dbReference type="Gene3D" id="3.30.70.560">
    <property type="entry name" value="7,8-Dihydro-6-hydroxymethylpterin-pyrophosphokinase HPPK"/>
    <property type="match status" value="1"/>
</dbReference>
<dbReference type="InParanoid" id="A0A420XPT5"/>
<dbReference type="OrthoDB" id="9808041at2"/>
<dbReference type="EMBL" id="RBWV01000011">
    <property type="protein sequence ID" value="RKS75277.1"/>
    <property type="molecule type" value="Genomic_DNA"/>
</dbReference>
<dbReference type="UniPathway" id="UPA00077">
    <property type="reaction ID" value="UER00154"/>
</dbReference>
<dbReference type="GO" id="GO:0046656">
    <property type="term" value="P:folic acid biosynthetic process"/>
    <property type="evidence" value="ECO:0007669"/>
    <property type="project" value="UniProtKB-UniRule"/>
</dbReference>
<reference evidence="15 16" key="1">
    <citation type="submission" date="2018-10" db="EMBL/GenBank/DDBJ databases">
        <title>Genomic Encyclopedia of Archaeal and Bacterial Type Strains, Phase II (KMG-II): from individual species to whole genera.</title>
        <authorList>
            <person name="Goeker M."/>
        </authorList>
    </citation>
    <scope>NUCLEOTIDE SEQUENCE [LARGE SCALE GENOMIC DNA]</scope>
    <source>
        <strain evidence="15 16">RP-AC37</strain>
    </source>
</reference>
<dbReference type="CDD" id="cd00483">
    <property type="entry name" value="HPPK"/>
    <property type="match status" value="1"/>
</dbReference>
<evidence type="ECO:0000256" key="11">
    <source>
        <dbReference type="ARBA" id="ARBA00022909"/>
    </source>
</evidence>
<dbReference type="FunCoup" id="A0A420XPT5">
    <property type="interactions" value="150"/>
</dbReference>
<dbReference type="EC" id="2.7.6.3" evidence="13"/>
<evidence type="ECO:0000256" key="6">
    <source>
        <dbReference type="ARBA" id="ARBA00009640"/>
    </source>
</evidence>
<dbReference type="RefSeq" id="WP_121193081.1">
    <property type="nucleotide sequence ID" value="NZ_RBWV01000011.1"/>
</dbReference>
<evidence type="ECO:0000256" key="12">
    <source>
        <dbReference type="ARBA" id="ARBA00023239"/>
    </source>
</evidence>
<dbReference type="GO" id="GO:0004150">
    <property type="term" value="F:dihydroneopterin aldolase activity"/>
    <property type="evidence" value="ECO:0007669"/>
    <property type="project" value="UniProtKB-UniRule"/>
</dbReference>
<evidence type="ECO:0000256" key="3">
    <source>
        <dbReference type="ARBA" id="ARBA00005013"/>
    </source>
</evidence>
<dbReference type="GO" id="GO:0003848">
    <property type="term" value="F:2-amino-4-hydroxy-6-hydroxymethyldihydropteridine diphosphokinase activity"/>
    <property type="evidence" value="ECO:0007669"/>
    <property type="project" value="UniProtKB-EC"/>
</dbReference>
<keyword evidence="11 13" id="KW-0289">Folate biosynthesis</keyword>
<dbReference type="InterPro" id="IPR006157">
    <property type="entry name" value="FolB_dom"/>
</dbReference>
<evidence type="ECO:0000259" key="14">
    <source>
        <dbReference type="PROSITE" id="PS00794"/>
    </source>
</evidence>
<dbReference type="GO" id="GO:0046654">
    <property type="term" value="P:tetrahydrofolate biosynthetic process"/>
    <property type="evidence" value="ECO:0007669"/>
    <property type="project" value="UniProtKB-UniRule"/>
</dbReference>
<comment type="pathway">
    <text evidence="4">Cofactor biosynthesis; tetrahydrofolate biosynthesis; 2-amino-4-hydroxy-6-hydroxymethyl-7,8-dihydropteridine diphosphate from 7,8-dihydroneopterin triphosphate: step 4/4.</text>
</comment>
<comment type="pathway">
    <text evidence="3 13">Cofactor biosynthesis; tetrahydrofolate biosynthesis; 2-amino-4-hydroxy-6-hydroxymethyl-7,8-dihydropteridine diphosphate from 7,8-dihydroneopterin triphosphate: step 3/4.</text>
</comment>
<protein>
    <recommendedName>
        <fullName evidence="13">Bifunctional folate synthesis protein</fullName>
    </recommendedName>
    <domain>
        <recommendedName>
            <fullName evidence="13">Dihydroneopterin aldolase</fullName>
            <shortName evidence="13">DHNA</shortName>
            <ecNumber evidence="13">4.1.2.25</ecNumber>
        </recommendedName>
        <alternativeName>
            <fullName evidence="13">7,8-dihydroneopterin aldolase</fullName>
        </alternativeName>
    </domain>
    <domain>
        <recommendedName>
            <fullName evidence="13">2-amino-4-hydroxy-6-hydroxymethyldihydropteridine pyrophosphokinase</fullName>
            <ecNumber evidence="13">2.7.6.3</ecNumber>
        </recommendedName>
        <alternativeName>
            <fullName evidence="13">6-hydroxymethyl-7,8-dihydropterin pyrophosphokinase</fullName>
            <shortName evidence="13">PPPK</shortName>
        </alternativeName>
        <alternativeName>
            <fullName evidence="13">7,8-dihydro-6-hydroxymethylpterin pyrophosphokinase</fullName>
            <shortName evidence="13">HPPK</shortName>
        </alternativeName>
    </domain>
</protein>
<dbReference type="Pfam" id="PF01288">
    <property type="entry name" value="HPPK"/>
    <property type="match status" value="1"/>
</dbReference>
<evidence type="ECO:0000256" key="7">
    <source>
        <dbReference type="ARBA" id="ARBA00022679"/>
    </source>
</evidence>
<evidence type="ECO:0000313" key="16">
    <source>
        <dbReference type="Proteomes" id="UP000281955"/>
    </source>
</evidence>
<evidence type="ECO:0000256" key="9">
    <source>
        <dbReference type="ARBA" id="ARBA00022777"/>
    </source>
</evidence>
<accession>A0A420XPT5</accession>
<evidence type="ECO:0000256" key="8">
    <source>
        <dbReference type="ARBA" id="ARBA00022741"/>
    </source>
</evidence>
<dbReference type="NCBIfam" id="TIGR01498">
    <property type="entry name" value="folK"/>
    <property type="match status" value="1"/>
</dbReference>
<evidence type="ECO:0000313" key="15">
    <source>
        <dbReference type="EMBL" id="RKS75277.1"/>
    </source>
</evidence>
<dbReference type="PANTHER" id="PTHR43071">
    <property type="entry name" value="2-AMINO-4-HYDROXY-6-HYDROXYMETHYLDIHYDROPTERIDINE PYROPHOSPHOKINASE"/>
    <property type="match status" value="1"/>
</dbReference>
<dbReference type="CDD" id="cd00534">
    <property type="entry name" value="DHNA_DHNTPE"/>
    <property type="match status" value="1"/>
</dbReference>
<dbReference type="InterPro" id="IPR000550">
    <property type="entry name" value="Hppk"/>
</dbReference>
<keyword evidence="9 15" id="KW-0418">Kinase</keyword>
<comment type="catalytic activity">
    <reaction evidence="1">
        <text>6-hydroxymethyl-7,8-dihydropterin + ATP = (7,8-dihydropterin-6-yl)methyl diphosphate + AMP + H(+)</text>
        <dbReference type="Rhea" id="RHEA:11412"/>
        <dbReference type="ChEBI" id="CHEBI:15378"/>
        <dbReference type="ChEBI" id="CHEBI:30616"/>
        <dbReference type="ChEBI" id="CHEBI:44841"/>
        <dbReference type="ChEBI" id="CHEBI:72950"/>
        <dbReference type="ChEBI" id="CHEBI:456215"/>
        <dbReference type="EC" id="2.7.6.3"/>
    </reaction>
</comment>
<keyword evidence="12 13" id="KW-0456">Lyase</keyword>
<dbReference type="PANTHER" id="PTHR43071:SF1">
    <property type="entry name" value="2-AMINO-4-HYDROXY-6-HYDROXYMETHYLDIHYDROPTERIDINE PYROPHOSPHOKINASE"/>
    <property type="match status" value="1"/>
</dbReference>
<evidence type="ECO:0000256" key="1">
    <source>
        <dbReference type="ARBA" id="ARBA00000198"/>
    </source>
</evidence>
<evidence type="ECO:0000256" key="10">
    <source>
        <dbReference type="ARBA" id="ARBA00022840"/>
    </source>
</evidence>
<dbReference type="InterPro" id="IPR006156">
    <property type="entry name" value="Dihydroneopterin_aldolase"/>
</dbReference>
<keyword evidence="8" id="KW-0547">Nucleotide-binding</keyword>
<dbReference type="InterPro" id="IPR043133">
    <property type="entry name" value="GTP-CH-I_C/QueF"/>
</dbReference>